<dbReference type="PANTHER" id="PTHR14344:SF3">
    <property type="entry name" value="WD REPEAT-CONTAINING PROTEIN 6"/>
    <property type="match status" value="1"/>
</dbReference>
<keyword evidence="2" id="KW-0963">Cytoplasm</keyword>
<dbReference type="InterPro" id="IPR001680">
    <property type="entry name" value="WD40_rpt"/>
</dbReference>
<feature type="repeat" description="WD" evidence="7">
    <location>
        <begin position="1134"/>
        <end position="1151"/>
    </location>
</feature>
<keyword evidence="5" id="KW-0677">Repeat</keyword>
<evidence type="ECO:0000256" key="5">
    <source>
        <dbReference type="ARBA" id="ARBA00022737"/>
    </source>
</evidence>
<evidence type="ECO:0000256" key="4">
    <source>
        <dbReference type="ARBA" id="ARBA00022694"/>
    </source>
</evidence>
<accession>A0A8T0JC79</accession>
<dbReference type="EMBL" id="CM026421">
    <property type="protein sequence ID" value="KAG0592311.1"/>
    <property type="molecule type" value="Genomic_DNA"/>
</dbReference>
<protein>
    <recommendedName>
        <fullName evidence="11">WD repeat-containing protein 6</fullName>
    </recommendedName>
</protein>
<dbReference type="Gene3D" id="2.130.10.10">
    <property type="entry name" value="YVTN repeat-like/Quinoprotein amine dehydrogenase"/>
    <property type="match status" value="5"/>
</dbReference>
<evidence type="ECO:0000256" key="1">
    <source>
        <dbReference type="ARBA" id="ARBA00004496"/>
    </source>
</evidence>
<dbReference type="SUPFAM" id="SSF50978">
    <property type="entry name" value="WD40 repeat-like"/>
    <property type="match status" value="3"/>
</dbReference>
<dbReference type="InterPro" id="IPR036322">
    <property type="entry name" value="WD40_repeat_dom_sf"/>
</dbReference>
<comment type="similarity">
    <text evidence="6">Belongs to the WD repeat WDR6 family.</text>
</comment>
<organism evidence="9 10">
    <name type="scientific">Ceratodon purpureus</name>
    <name type="common">Fire moss</name>
    <name type="synonym">Dicranum purpureum</name>
    <dbReference type="NCBI Taxonomy" id="3225"/>
    <lineage>
        <taxon>Eukaryota</taxon>
        <taxon>Viridiplantae</taxon>
        <taxon>Streptophyta</taxon>
        <taxon>Embryophyta</taxon>
        <taxon>Bryophyta</taxon>
        <taxon>Bryophytina</taxon>
        <taxon>Bryopsida</taxon>
        <taxon>Dicranidae</taxon>
        <taxon>Pseudoditrichales</taxon>
        <taxon>Ditrichaceae</taxon>
        <taxon>Ceratodon</taxon>
    </lineage>
</organism>
<evidence type="ECO:0008006" key="11">
    <source>
        <dbReference type="Google" id="ProtNLM"/>
    </source>
</evidence>
<feature type="compositionally biased region" description="Basic and acidic residues" evidence="8">
    <location>
        <begin position="1019"/>
        <end position="1054"/>
    </location>
</feature>
<gene>
    <name evidence="9" type="ORF">KC19_1G241400</name>
</gene>
<keyword evidence="3 7" id="KW-0853">WD repeat</keyword>
<feature type="repeat" description="WD" evidence="7">
    <location>
        <begin position="273"/>
        <end position="314"/>
    </location>
</feature>
<evidence type="ECO:0000256" key="2">
    <source>
        <dbReference type="ARBA" id="ARBA00022490"/>
    </source>
</evidence>
<evidence type="ECO:0000256" key="7">
    <source>
        <dbReference type="PROSITE-ProRule" id="PRU00221"/>
    </source>
</evidence>
<dbReference type="InterPro" id="IPR015943">
    <property type="entry name" value="WD40/YVTN_repeat-like_dom_sf"/>
</dbReference>
<keyword evidence="10" id="KW-1185">Reference proteome</keyword>
<evidence type="ECO:0000313" key="9">
    <source>
        <dbReference type="EMBL" id="KAG0592311.1"/>
    </source>
</evidence>
<proteinExistence type="inferred from homology"/>
<dbReference type="SMART" id="SM00320">
    <property type="entry name" value="WD40"/>
    <property type="match status" value="8"/>
</dbReference>
<comment type="subcellular location">
    <subcellularLocation>
        <location evidence="1">Cytoplasm</location>
    </subcellularLocation>
</comment>
<dbReference type="Proteomes" id="UP000822688">
    <property type="component" value="Chromosome 1"/>
</dbReference>
<dbReference type="GO" id="GO:0030488">
    <property type="term" value="P:tRNA methylation"/>
    <property type="evidence" value="ECO:0007669"/>
    <property type="project" value="TreeGrafter"/>
</dbReference>
<evidence type="ECO:0000313" key="10">
    <source>
        <dbReference type="Proteomes" id="UP000822688"/>
    </source>
</evidence>
<feature type="region of interest" description="Disordered" evidence="8">
    <location>
        <begin position="1167"/>
        <end position="1205"/>
    </location>
</feature>
<dbReference type="PROSITE" id="PS50082">
    <property type="entry name" value="WD_REPEATS_2"/>
    <property type="match status" value="2"/>
</dbReference>
<feature type="region of interest" description="Disordered" evidence="8">
    <location>
        <begin position="1008"/>
        <end position="1057"/>
    </location>
</feature>
<name>A0A8T0JC79_CERPU</name>
<evidence type="ECO:0000256" key="3">
    <source>
        <dbReference type="ARBA" id="ARBA00022574"/>
    </source>
</evidence>
<dbReference type="PROSITE" id="PS50294">
    <property type="entry name" value="WD_REPEATS_REGION"/>
    <property type="match status" value="1"/>
</dbReference>
<dbReference type="PANTHER" id="PTHR14344">
    <property type="entry name" value="WD REPEAT PROTEIN"/>
    <property type="match status" value="1"/>
</dbReference>
<sequence>MTGTGREGGCAGGICGPGQMSERVGMRREEPPLRGECRALRGPYLGDVSALCFIPSSPVSYLLAGTGPQVLLYDLATGDLLLSQQVFDGVRVHGIHVRHDDPVGEPESGIRVTIAVHGEGRVKVLELQGDDRKGTPDFKLRVVQSLPRFFQWVLDVSFLQEDLISVGEEKQALLAVGLSDNSVSIWNLRKCSPILRVECSERCLLYSLRLWGSSVDTLRVAAGTIFNKVLIWEVRCWNNEDNRQKCLDQFRKFNGAEENSVPRTWTVEPLQELLGHEGSIYRISWSEDGLCVASASDDRSARIWTRSSTNMLFTAGPVLYGHGARLWDCHIADNLLITASEDCTSRVWTRQGQHLTTLTGHTGRGIWRCVYDHESATLVTAGADSAIKVQLLARWKHEAQFCVPGETSAEKPLLPSSSSNVEIFRISLVGPNVLGEGSSTAMDSNSEYVRCLDLAGPRTLYVATNQGHVYHVALLDGTKQEWTEITHGEISGPIVCMHLLVDGAMVTGYVSDDDKKDEMVAFGNGFGIATALGIRIIEQKPTVIWQCKWLADQERQLLGVFWCKSLGRRFIFTTDPRGLVRVWLLKRCLDTQTSVEGQGSQTQGLLVAVCQSPLKARIVCLDACPITEILVCGDQRGNLASFRFPKAFLLRHIEESLEPPSQLQSIGVFKGAHGISAVASVSVTSSNMQNALVTSTGRDGCICKFVVDTISIRSPGQSIGQSFECTGVEDVTAITVVESVEFRHDQRKCRRRLAAGFTASNFILWDLTQQSELMRVACGGWRRPHSYVVGDIPEHQCCFAFLKEQVVYVHRNWADLSSHLDSIDAGKEQESNSIKKLISQVPQSLHGQFHGREIHTVHFVPSVNIPVRNGQRVRKWIATGAEDGAVRISRYDSGEVSNLESCLLLGEHTGGSAVRALTLVQGAQTLVHYQPPSIRNLHVCMRDPLLLLSVGAKEVLTCWLLEWKQDPDSISAPIDETALISAVSEDTGDSNPVIDPLSSKWLCSYSPPRTSKLPRKKKETPLKNNEKHRLKTLEKAVDMQPEEKQSPEESRTGTDDDDLRFLSVTAMSIYSPDSGSVFCFVVTASSNAKLRLIAMNLMTRIWVEVAALEYHTVPVLALQHLVVPVQGDCQNAYLIVSGATDGSIAVWDITNLVITFTKHMQSEAANLASSAGTQLRPRTGRGSQGGRRFRSAKQRQAGLPRDEKKIGKSANGVESLVDDFSSKAGVDFKESRDISEVTEANLNAEIGPSVQVDDIPEETRSLPYKSSVLHPLCTFTEAHQSGVNCLSAAKVAGDKDTEVVVVSGGDDQRIHVLRFEIHPSEGQKHRECTPASEPSGDDVDLAAVSRAANSQAQESDGLTSQVQLRLNSVVRTSVEGAHNSAVKGIWTDGAWVFSTGLDQRLRCWHLGDNSSHGECTSPSTSREDSDKRFPFLPVVEYGHCVIDVPEAEDLDVQPGPTREQYCIAVVGRGLQVFNFVSNW</sequence>
<keyword evidence="4" id="KW-0819">tRNA processing</keyword>
<evidence type="ECO:0000256" key="8">
    <source>
        <dbReference type="SAM" id="MobiDB-lite"/>
    </source>
</evidence>
<evidence type="ECO:0000256" key="6">
    <source>
        <dbReference type="ARBA" id="ARBA00038255"/>
    </source>
</evidence>
<dbReference type="InterPro" id="IPR051973">
    <property type="entry name" value="tRNA_Anticodon_Mtase-Reg"/>
</dbReference>
<comment type="caution">
    <text evidence="9">The sequence shown here is derived from an EMBL/GenBank/DDBJ whole genome shotgun (WGS) entry which is preliminary data.</text>
</comment>
<dbReference type="GO" id="GO:0005737">
    <property type="term" value="C:cytoplasm"/>
    <property type="evidence" value="ECO:0007669"/>
    <property type="project" value="UniProtKB-SubCell"/>
</dbReference>
<dbReference type="Pfam" id="PF00400">
    <property type="entry name" value="WD40"/>
    <property type="match status" value="3"/>
</dbReference>
<reference evidence="9" key="1">
    <citation type="submission" date="2020-06" db="EMBL/GenBank/DDBJ databases">
        <title>WGS assembly of Ceratodon purpureus strain R40.</title>
        <authorList>
            <person name="Carey S.B."/>
            <person name="Jenkins J."/>
            <person name="Shu S."/>
            <person name="Lovell J.T."/>
            <person name="Sreedasyam A."/>
            <person name="Maumus F."/>
            <person name="Tiley G.P."/>
            <person name="Fernandez-Pozo N."/>
            <person name="Barry K."/>
            <person name="Chen C."/>
            <person name="Wang M."/>
            <person name="Lipzen A."/>
            <person name="Daum C."/>
            <person name="Saski C.A."/>
            <person name="Payton A.C."/>
            <person name="Mcbreen J.C."/>
            <person name="Conrad R.E."/>
            <person name="Kollar L.M."/>
            <person name="Olsson S."/>
            <person name="Huttunen S."/>
            <person name="Landis J.B."/>
            <person name="Wickett N.J."/>
            <person name="Johnson M.G."/>
            <person name="Rensing S.A."/>
            <person name="Grimwood J."/>
            <person name="Schmutz J."/>
            <person name="Mcdaniel S.F."/>
        </authorList>
    </citation>
    <scope>NUCLEOTIDE SEQUENCE</scope>
    <source>
        <strain evidence="9">R40</strain>
    </source>
</reference>